<dbReference type="SMART" id="SM00066">
    <property type="entry name" value="GAL4"/>
    <property type="match status" value="1"/>
</dbReference>
<organism evidence="8 9">
    <name type="scientific">Penicillium cinerascens</name>
    <dbReference type="NCBI Taxonomy" id="70096"/>
    <lineage>
        <taxon>Eukaryota</taxon>
        <taxon>Fungi</taxon>
        <taxon>Dikarya</taxon>
        <taxon>Ascomycota</taxon>
        <taxon>Pezizomycotina</taxon>
        <taxon>Eurotiomycetes</taxon>
        <taxon>Eurotiomycetidae</taxon>
        <taxon>Eurotiales</taxon>
        <taxon>Aspergillaceae</taxon>
        <taxon>Penicillium</taxon>
    </lineage>
</organism>
<dbReference type="InterPro" id="IPR001138">
    <property type="entry name" value="Zn2Cys6_DnaBD"/>
</dbReference>
<dbReference type="InterPro" id="IPR036864">
    <property type="entry name" value="Zn2-C6_fun-type_DNA-bd_sf"/>
</dbReference>
<dbReference type="Pfam" id="PF11951">
    <property type="entry name" value="Fungal_trans_2"/>
    <property type="match status" value="1"/>
</dbReference>
<reference evidence="8" key="1">
    <citation type="submission" date="2022-12" db="EMBL/GenBank/DDBJ databases">
        <authorList>
            <person name="Petersen C."/>
        </authorList>
    </citation>
    <scope>NUCLEOTIDE SEQUENCE</scope>
    <source>
        <strain evidence="8">IBT 15544</strain>
    </source>
</reference>
<sequence>MDSARSRGSTNRSRRGTSRKKTGCATCKSRHTRCDEKTPVCNNCERLGLQCRPSEFITQSTWSNILSTDPPPGEERETDSTSTFSKFLPLFSPQATRASSKGSTSELSSSLTPSIQGTVASQSSRSLSRPSSSGISVELNDEVVTLLNTFRAGLATWMDVFDFDKTYEREVSRRALHSDFLLRCICAFTARNLSLLVSGEVWSPIASRYYGEALNHMIVALSCGEPDSDALTAAILLSSYEALAASRTSHQSHYKGAMNLIITRGISASSIGLDKANFFIYMRHEITIALSNQEPLQFDPKRWNITKPGAKAWEDHLANYLMLLIGHIVNLIYKGNESPSDRKSLKDQVDEWYDTTTEEFRGIAYGEVSESGFQKIFFPVPASAAAILWFHAAQILLFAEGDTFSPSNSLSNIKVQEHAKSIINIASSELPASTRCFAITPIYLAGKHIHEREIGYRTQDKIRSLERMMHWKDFSNAKRLLGNEERRDLDEDTGLEF</sequence>
<dbReference type="PROSITE" id="PS00463">
    <property type="entry name" value="ZN2_CY6_FUNGAL_1"/>
    <property type="match status" value="1"/>
</dbReference>
<dbReference type="Pfam" id="PF00172">
    <property type="entry name" value="Zn_clus"/>
    <property type="match status" value="1"/>
</dbReference>
<accession>A0A9W9MNM5</accession>
<comment type="subcellular location">
    <subcellularLocation>
        <location evidence="1">Nucleus</location>
    </subcellularLocation>
</comment>
<dbReference type="SUPFAM" id="SSF57701">
    <property type="entry name" value="Zn2/Cys6 DNA-binding domain"/>
    <property type="match status" value="1"/>
</dbReference>
<dbReference type="InterPro" id="IPR021858">
    <property type="entry name" value="Fun_TF"/>
</dbReference>
<evidence type="ECO:0000256" key="5">
    <source>
        <dbReference type="ARBA" id="ARBA00023242"/>
    </source>
</evidence>
<dbReference type="RefSeq" id="XP_058309136.1">
    <property type="nucleotide sequence ID" value="XM_058452598.1"/>
</dbReference>
<dbReference type="EMBL" id="JAPQKR010000012">
    <property type="protein sequence ID" value="KAJ5204657.1"/>
    <property type="molecule type" value="Genomic_DNA"/>
</dbReference>
<name>A0A9W9MNM5_9EURO</name>
<protein>
    <submittedName>
        <fullName evidence="8">C6 zinc finger domain protein</fullName>
    </submittedName>
</protein>
<dbReference type="CDD" id="cd12148">
    <property type="entry name" value="fungal_TF_MHR"/>
    <property type="match status" value="1"/>
</dbReference>
<dbReference type="AlphaFoldDB" id="A0A9W9MNM5"/>
<dbReference type="PANTHER" id="PTHR37534">
    <property type="entry name" value="TRANSCRIPTIONAL ACTIVATOR PROTEIN UGA3"/>
    <property type="match status" value="1"/>
</dbReference>
<feature type="region of interest" description="Disordered" evidence="6">
    <location>
        <begin position="95"/>
        <end position="133"/>
    </location>
</feature>
<feature type="compositionally biased region" description="Basic residues" evidence="6">
    <location>
        <begin position="12"/>
        <end position="22"/>
    </location>
</feature>
<feature type="compositionally biased region" description="Low complexity" evidence="6">
    <location>
        <begin position="121"/>
        <end position="133"/>
    </location>
</feature>
<dbReference type="Proteomes" id="UP001150904">
    <property type="component" value="Unassembled WGS sequence"/>
</dbReference>
<proteinExistence type="predicted"/>
<keyword evidence="2" id="KW-0805">Transcription regulation</keyword>
<dbReference type="PROSITE" id="PS50048">
    <property type="entry name" value="ZN2_CY6_FUNGAL_2"/>
    <property type="match status" value="1"/>
</dbReference>
<evidence type="ECO:0000256" key="3">
    <source>
        <dbReference type="ARBA" id="ARBA00023125"/>
    </source>
</evidence>
<dbReference type="PANTHER" id="PTHR37534:SF9">
    <property type="entry name" value="ZN(II)2CYS6 TRANSCRIPTION FACTOR (EUROFUNG)"/>
    <property type="match status" value="1"/>
</dbReference>
<gene>
    <name evidence="8" type="ORF">N7498_005536</name>
</gene>
<evidence type="ECO:0000313" key="9">
    <source>
        <dbReference type="Proteomes" id="UP001150904"/>
    </source>
</evidence>
<evidence type="ECO:0000256" key="1">
    <source>
        <dbReference type="ARBA" id="ARBA00004123"/>
    </source>
</evidence>
<feature type="domain" description="Zn(2)-C6 fungal-type" evidence="7">
    <location>
        <begin position="23"/>
        <end position="51"/>
    </location>
</feature>
<evidence type="ECO:0000259" key="7">
    <source>
        <dbReference type="PROSITE" id="PS50048"/>
    </source>
</evidence>
<dbReference type="GO" id="GO:0005634">
    <property type="term" value="C:nucleus"/>
    <property type="evidence" value="ECO:0007669"/>
    <property type="project" value="UniProtKB-SubCell"/>
</dbReference>
<dbReference type="GO" id="GO:0000981">
    <property type="term" value="F:DNA-binding transcription factor activity, RNA polymerase II-specific"/>
    <property type="evidence" value="ECO:0007669"/>
    <property type="project" value="InterPro"/>
</dbReference>
<feature type="compositionally biased region" description="Low complexity" evidence="6">
    <location>
        <begin position="1"/>
        <end position="11"/>
    </location>
</feature>
<dbReference type="Gene3D" id="4.10.240.10">
    <property type="entry name" value="Zn(2)-C6 fungal-type DNA-binding domain"/>
    <property type="match status" value="1"/>
</dbReference>
<evidence type="ECO:0000313" key="8">
    <source>
        <dbReference type="EMBL" id="KAJ5204657.1"/>
    </source>
</evidence>
<feature type="region of interest" description="Disordered" evidence="6">
    <location>
        <begin position="62"/>
        <end position="82"/>
    </location>
</feature>
<keyword evidence="3" id="KW-0238">DNA-binding</keyword>
<feature type="region of interest" description="Disordered" evidence="6">
    <location>
        <begin position="1"/>
        <end position="24"/>
    </location>
</feature>
<keyword evidence="9" id="KW-1185">Reference proteome</keyword>
<dbReference type="GO" id="GO:0045944">
    <property type="term" value="P:positive regulation of transcription by RNA polymerase II"/>
    <property type="evidence" value="ECO:0007669"/>
    <property type="project" value="TreeGrafter"/>
</dbReference>
<feature type="compositionally biased region" description="Low complexity" evidence="6">
    <location>
        <begin position="99"/>
        <end position="114"/>
    </location>
</feature>
<evidence type="ECO:0000256" key="2">
    <source>
        <dbReference type="ARBA" id="ARBA00023015"/>
    </source>
</evidence>
<keyword evidence="5" id="KW-0539">Nucleus</keyword>
<dbReference type="CDD" id="cd00067">
    <property type="entry name" value="GAL4"/>
    <property type="match status" value="1"/>
</dbReference>
<dbReference type="GO" id="GO:0008270">
    <property type="term" value="F:zinc ion binding"/>
    <property type="evidence" value="ECO:0007669"/>
    <property type="project" value="InterPro"/>
</dbReference>
<reference evidence="8" key="2">
    <citation type="journal article" date="2023" name="IMA Fungus">
        <title>Comparative genomic study of the Penicillium genus elucidates a diverse pangenome and 15 lateral gene transfer events.</title>
        <authorList>
            <person name="Petersen C."/>
            <person name="Sorensen T."/>
            <person name="Nielsen M.R."/>
            <person name="Sondergaard T.E."/>
            <person name="Sorensen J.L."/>
            <person name="Fitzpatrick D.A."/>
            <person name="Frisvad J.C."/>
            <person name="Nielsen K.L."/>
        </authorList>
    </citation>
    <scope>NUCLEOTIDE SEQUENCE</scope>
    <source>
        <strain evidence="8">IBT 15544</strain>
    </source>
</reference>
<dbReference type="GeneID" id="83179899"/>
<evidence type="ECO:0000256" key="6">
    <source>
        <dbReference type="SAM" id="MobiDB-lite"/>
    </source>
</evidence>
<dbReference type="GO" id="GO:0000976">
    <property type="term" value="F:transcription cis-regulatory region binding"/>
    <property type="evidence" value="ECO:0007669"/>
    <property type="project" value="TreeGrafter"/>
</dbReference>
<comment type="caution">
    <text evidence="8">The sequence shown here is derived from an EMBL/GenBank/DDBJ whole genome shotgun (WGS) entry which is preliminary data.</text>
</comment>
<dbReference type="OrthoDB" id="4364669at2759"/>
<keyword evidence="4" id="KW-0804">Transcription</keyword>
<evidence type="ECO:0000256" key="4">
    <source>
        <dbReference type="ARBA" id="ARBA00023163"/>
    </source>
</evidence>